<feature type="domain" description="Recombinase" evidence="2">
    <location>
        <begin position="172"/>
        <end position="310"/>
    </location>
</feature>
<name>A0A9X9Z8Y6_9BRAD</name>
<feature type="domain" description="Resolvase/invertase-type recombinase catalytic" evidence="1">
    <location>
        <begin position="14"/>
        <end position="165"/>
    </location>
</feature>
<keyword evidence="3" id="KW-0614">Plasmid</keyword>
<gene>
    <name evidence="3" type="ORF">G6321_00054185</name>
</gene>
<dbReference type="PROSITE" id="PS51736">
    <property type="entry name" value="RECOMBINASES_3"/>
    <property type="match status" value="1"/>
</dbReference>
<reference evidence="3 4" key="1">
    <citation type="journal article" date="2017" name="Syst. Appl. Microbiol.">
        <title>Soybeans inoculated with root zone soils of Canadian native legumes harbour diverse and novel Bradyrhizobium spp. that possess agricultural potential.</title>
        <authorList>
            <person name="Bromfield E.S.P."/>
            <person name="Cloutier S."/>
            <person name="Tambong J.T."/>
            <person name="Tran Thi T.V."/>
        </authorList>
    </citation>
    <scope>NUCLEOTIDE SEQUENCE [LARGE SCALE GENOMIC DNA]</scope>
    <source>
        <strain evidence="3 4">323S2</strain>
    </source>
</reference>
<reference evidence="3 4" key="2">
    <citation type="journal article" date="2022" name="Int. J. Syst. Evol. Microbiol.">
        <title>Strains of Bradyrhizobium barranii sp. nov. associated with legumes native to Canada are symbionts of soybeans and belong to different subspecies (subsp. barranii subsp. nov. and subsp. apii subsp. nov.) and symbiovars (sv. glycinearum and sv. septentrionale).</title>
        <authorList>
            <person name="Bromfield E.S.P."/>
            <person name="Cloutier S."/>
            <person name="Wasai-Hara S."/>
            <person name="Minamisawa K."/>
        </authorList>
    </citation>
    <scope>NUCLEOTIDE SEQUENCE [LARGE SCALE GENOMIC DNA]</scope>
    <source>
        <strain evidence="3 4">323S2</strain>
        <plasmid evidence="4">pBb323S2b</plasmid>
    </source>
</reference>
<evidence type="ECO:0000313" key="4">
    <source>
        <dbReference type="Proteomes" id="UP000564836"/>
    </source>
</evidence>
<dbReference type="AlphaFoldDB" id="A0A9X9Z8Y6"/>
<sequence length="709" mass="79675">MKSELIKPIRLARRAVVYIRQSTTHQVVTNQESLRLQYALRQRAIELGWPEAGIDVIDADLGISGASAAQRSGFKELVGRVGLKEVGLILSIDVTRLARNCSDWYPLLDICGLHGCLIADRDGVYDPGSANGRLLLGLKGTISELELHTIRSRLTAGLLAKAERGELALTLPIGLVRDPSGVVVKDPNLEVQERLELLFETFLKVRTIAKVMREFNDRGLELPRRDRHGDLHWARATTSAVAAILKNPAYAGAFVYGRTRLRRPSDGRLPTKVPKPIEQWRIIVKDRYPPYIAWQSYEKIRGIVSDNRAEYMRNKTRGAPREGELLLQGIAWCGRCGHKMYARYKGGAEYVCNHLHSHQGLPACQYIRARRVDAAVAQAFLTALAPAEIDALSCARRAQQQAYKAMQSGAEQQLERRRYEAALAERQFNRVDPDNRLVAAELECRWEVALKEVRVAEEALARLKSPQAIAQITVGNKVLNDKVVRLSGRLPEIWTDPGTTDAKRKALLRCLIDKVILDRGEHDVVRMRIVWRGGAVTDIEVKMRVNSVADLTQGAEMRERVLELARAKMHDDEIAAKLTSEGHRSPNCPDKVLPITVQRIRLHAGLKGLTEQRTRWRHSTDLLSAQQLAGVLNIPVNWLYVQIRQGRLLIDRHPSGAHLFSNTSRVIEAVRKLRNHELVSSISESLSLTRRGINMRNRAAPRVEHEIAA</sequence>
<organism evidence="3 4">
    <name type="scientific">Bradyrhizobium barranii subsp. barranii</name>
    <dbReference type="NCBI Taxonomy" id="2823807"/>
    <lineage>
        <taxon>Bacteria</taxon>
        <taxon>Pseudomonadati</taxon>
        <taxon>Pseudomonadota</taxon>
        <taxon>Alphaproteobacteria</taxon>
        <taxon>Hyphomicrobiales</taxon>
        <taxon>Nitrobacteraceae</taxon>
        <taxon>Bradyrhizobium</taxon>
        <taxon>Bradyrhizobium barranii</taxon>
    </lineage>
</organism>
<dbReference type="Pfam" id="PF00239">
    <property type="entry name" value="Resolvase"/>
    <property type="match status" value="1"/>
</dbReference>
<dbReference type="Proteomes" id="UP000564836">
    <property type="component" value="Plasmid pBb323S2b"/>
</dbReference>
<evidence type="ECO:0000259" key="2">
    <source>
        <dbReference type="PROSITE" id="PS51737"/>
    </source>
</evidence>
<dbReference type="Pfam" id="PF07508">
    <property type="entry name" value="Recombinase"/>
    <property type="match status" value="1"/>
</dbReference>
<dbReference type="InterPro" id="IPR025827">
    <property type="entry name" value="Zn_ribbon_recom_dom"/>
</dbReference>
<dbReference type="SUPFAM" id="SSF53041">
    <property type="entry name" value="Resolvase-like"/>
    <property type="match status" value="1"/>
</dbReference>
<dbReference type="Gene3D" id="3.40.50.1390">
    <property type="entry name" value="Resolvase, N-terminal catalytic domain"/>
    <property type="match status" value="1"/>
</dbReference>
<dbReference type="InterPro" id="IPR011109">
    <property type="entry name" value="DNA_bind_recombinase_dom"/>
</dbReference>
<dbReference type="PANTHER" id="PTHR30461">
    <property type="entry name" value="DNA-INVERTASE FROM LAMBDOID PROPHAGE"/>
    <property type="match status" value="1"/>
</dbReference>
<dbReference type="GO" id="GO:0003677">
    <property type="term" value="F:DNA binding"/>
    <property type="evidence" value="ECO:0007669"/>
    <property type="project" value="InterPro"/>
</dbReference>
<dbReference type="InterPro" id="IPR050639">
    <property type="entry name" value="SSR_resolvase"/>
</dbReference>
<evidence type="ECO:0000259" key="1">
    <source>
        <dbReference type="PROSITE" id="PS51736"/>
    </source>
</evidence>
<accession>A0A9X9Z8Y6</accession>
<protein>
    <submittedName>
        <fullName evidence="3">Recombinase family protein</fullName>
    </submittedName>
</protein>
<dbReference type="Gene3D" id="3.90.1750.20">
    <property type="entry name" value="Putative Large Serine Recombinase, Chain B, Domain 2"/>
    <property type="match status" value="1"/>
</dbReference>
<dbReference type="GO" id="GO:0000150">
    <property type="term" value="F:DNA strand exchange activity"/>
    <property type="evidence" value="ECO:0007669"/>
    <property type="project" value="InterPro"/>
</dbReference>
<dbReference type="PROSITE" id="PS51737">
    <property type="entry name" value="RECOMBINASE_DNA_BIND"/>
    <property type="match status" value="1"/>
</dbReference>
<evidence type="ECO:0000313" key="3">
    <source>
        <dbReference type="EMBL" id="UGX99641.1"/>
    </source>
</evidence>
<dbReference type="RefSeq" id="WP_224518040.1">
    <property type="nucleotide sequence ID" value="NZ_CP088281.1"/>
</dbReference>
<proteinExistence type="predicted"/>
<dbReference type="Pfam" id="PF13408">
    <property type="entry name" value="Zn_ribbon_recom"/>
    <property type="match status" value="1"/>
</dbReference>
<dbReference type="InterPro" id="IPR036162">
    <property type="entry name" value="Resolvase-like_N_sf"/>
</dbReference>
<dbReference type="InterPro" id="IPR006119">
    <property type="entry name" value="Resolv_N"/>
</dbReference>
<dbReference type="SMART" id="SM00857">
    <property type="entry name" value="Resolvase"/>
    <property type="match status" value="1"/>
</dbReference>
<dbReference type="EMBL" id="CP088281">
    <property type="protein sequence ID" value="UGX99641.1"/>
    <property type="molecule type" value="Genomic_DNA"/>
</dbReference>
<dbReference type="CDD" id="cd00338">
    <property type="entry name" value="Ser_Recombinase"/>
    <property type="match status" value="1"/>
</dbReference>
<dbReference type="InterPro" id="IPR038109">
    <property type="entry name" value="DNA_bind_recomb_sf"/>
</dbReference>
<dbReference type="PANTHER" id="PTHR30461:SF23">
    <property type="entry name" value="DNA RECOMBINASE-RELATED"/>
    <property type="match status" value="1"/>
</dbReference>
<geneLocation type="plasmid" evidence="3 4">
    <name>pBb323S2b</name>
</geneLocation>